<name>A0ABP9LGF4_9GAMM</name>
<sequence length="87" mass="9582">MDAVGEDKADGVSVDCGWLLVDPNQWAVSAESQFAHDLVHDIGDVLRADVSIVCGIARRGGLWSERAKNWRRDRTGWRGGDDGLCRD</sequence>
<dbReference type="EMBL" id="BAABKY010000002">
    <property type="protein sequence ID" value="GAA5075627.1"/>
    <property type="molecule type" value="Genomic_DNA"/>
</dbReference>
<proteinExistence type="predicted"/>
<reference evidence="2" key="1">
    <citation type="journal article" date="2019" name="Int. J. Syst. Evol. Microbiol.">
        <title>The Global Catalogue of Microorganisms (GCM) 10K type strain sequencing project: providing services to taxonomists for standard genome sequencing and annotation.</title>
        <authorList>
            <consortium name="The Broad Institute Genomics Platform"/>
            <consortium name="The Broad Institute Genome Sequencing Center for Infectious Disease"/>
            <person name="Wu L."/>
            <person name="Ma J."/>
        </authorList>
    </citation>
    <scope>NUCLEOTIDE SEQUENCE [LARGE SCALE GENOMIC DNA]</scope>
    <source>
        <strain evidence="2">JCM 19212</strain>
    </source>
</reference>
<protein>
    <submittedName>
        <fullName evidence="1">Uncharacterized protein</fullName>
    </submittedName>
</protein>
<evidence type="ECO:0000313" key="1">
    <source>
        <dbReference type="EMBL" id="GAA5075627.1"/>
    </source>
</evidence>
<comment type="caution">
    <text evidence="1">The sequence shown here is derived from an EMBL/GenBank/DDBJ whole genome shotgun (WGS) entry which is preliminary data.</text>
</comment>
<accession>A0ABP9LGF4</accession>
<organism evidence="1 2">
    <name type="scientific">Lysobacter panacisoli</name>
    <dbReference type="NCBI Taxonomy" id="1255263"/>
    <lineage>
        <taxon>Bacteria</taxon>
        <taxon>Pseudomonadati</taxon>
        <taxon>Pseudomonadota</taxon>
        <taxon>Gammaproteobacteria</taxon>
        <taxon>Lysobacterales</taxon>
        <taxon>Lysobacteraceae</taxon>
        <taxon>Lysobacter</taxon>
    </lineage>
</organism>
<evidence type="ECO:0000313" key="2">
    <source>
        <dbReference type="Proteomes" id="UP001501083"/>
    </source>
</evidence>
<dbReference type="Proteomes" id="UP001501083">
    <property type="component" value="Unassembled WGS sequence"/>
</dbReference>
<gene>
    <name evidence="1" type="ORF">GCM10025759_19340</name>
</gene>
<keyword evidence="2" id="KW-1185">Reference proteome</keyword>